<comment type="caution">
    <text evidence="7">The sequence shown here is derived from an EMBL/GenBank/DDBJ whole genome shotgun (WGS) entry which is preliminary data.</text>
</comment>
<dbReference type="EMBL" id="MPUH01001560">
    <property type="protein sequence ID" value="OMJ67118.1"/>
    <property type="molecule type" value="Genomic_DNA"/>
</dbReference>
<dbReference type="Pfam" id="PF00454">
    <property type="entry name" value="PI3_PI4_kinase"/>
    <property type="match status" value="1"/>
</dbReference>
<organism evidence="7 8">
    <name type="scientific">Stentor coeruleus</name>
    <dbReference type="NCBI Taxonomy" id="5963"/>
    <lineage>
        <taxon>Eukaryota</taxon>
        <taxon>Sar</taxon>
        <taxon>Alveolata</taxon>
        <taxon>Ciliophora</taxon>
        <taxon>Postciliodesmatophora</taxon>
        <taxon>Heterotrichea</taxon>
        <taxon>Heterotrichida</taxon>
        <taxon>Stentoridae</taxon>
        <taxon>Stentor</taxon>
    </lineage>
</organism>
<name>A0A1R2ARI7_9CILI</name>
<dbReference type="SMART" id="SM00146">
    <property type="entry name" value="PI3Kc"/>
    <property type="match status" value="1"/>
</dbReference>
<dbReference type="Proteomes" id="UP000187209">
    <property type="component" value="Unassembled WGS sequence"/>
</dbReference>
<proteinExistence type="predicted"/>
<evidence type="ECO:0000256" key="1">
    <source>
        <dbReference type="ARBA" id="ARBA00001686"/>
    </source>
</evidence>
<dbReference type="InterPro" id="IPR015433">
    <property type="entry name" value="PI3/4_kinase"/>
</dbReference>
<gene>
    <name evidence="7" type="ORF">SteCoe_35799</name>
</gene>
<dbReference type="SUPFAM" id="SSF56112">
    <property type="entry name" value="Protein kinase-like (PK-like)"/>
    <property type="match status" value="1"/>
</dbReference>
<dbReference type="GO" id="GO:0005737">
    <property type="term" value="C:cytoplasm"/>
    <property type="evidence" value="ECO:0007669"/>
    <property type="project" value="TreeGrafter"/>
</dbReference>
<keyword evidence="3" id="KW-0808">Transferase</keyword>
<dbReference type="EC" id="2.7.1.67" evidence="2"/>
<dbReference type="GO" id="GO:0004430">
    <property type="term" value="F:1-phosphatidylinositol 4-kinase activity"/>
    <property type="evidence" value="ECO:0007669"/>
    <property type="project" value="UniProtKB-EC"/>
</dbReference>
<dbReference type="PANTHER" id="PTHR10048">
    <property type="entry name" value="PHOSPHATIDYLINOSITOL KINASE"/>
    <property type="match status" value="1"/>
</dbReference>
<evidence type="ECO:0000256" key="2">
    <source>
        <dbReference type="ARBA" id="ARBA00012169"/>
    </source>
</evidence>
<evidence type="ECO:0000259" key="5">
    <source>
        <dbReference type="PROSITE" id="PS50290"/>
    </source>
</evidence>
<dbReference type="PROSITE" id="PS00915">
    <property type="entry name" value="PI3_4_KINASE_1"/>
    <property type="match status" value="1"/>
</dbReference>
<dbReference type="InterPro" id="IPR049160">
    <property type="entry name" value="PI4KB-PIK1_PIK"/>
</dbReference>
<dbReference type="FunFam" id="1.10.1070.11:FF:000016">
    <property type="entry name" value="PIK1p Phosphatidylinositol 4-kinase"/>
    <property type="match status" value="1"/>
</dbReference>
<dbReference type="GO" id="GO:0016020">
    <property type="term" value="C:membrane"/>
    <property type="evidence" value="ECO:0007669"/>
    <property type="project" value="TreeGrafter"/>
</dbReference>
<evidence type="ECO:0000313" key="8">
    <source>
        <dbReference type="Proteomes" id="UP000187209"/>
    </source>
</evidence>
<evidence type="ECO:0000259" key="6">
    <source>
        <dbReference type="PROSITE" id="PS51545"/>
    </source>
</evidence>
<dbReference type="PROSITE" id="PS51545">
    <property type="entry name" value="PIK_HELICAL"/>
    <property type="match status" value="1"/>
</dbReference>
<dbReference type="InterPro" id="IPR016024">
    <property type="entry name" value="ARM-type_fold"/>
</dbReference>
<feature type="domain" description="PIK helical" evidence="6">
    <location>
        <begin position="1"/>
        <end position="116"/>
    </location>
</feature>
<feature type="domain" description="PI3K/PI4K catalytic" evidence="5">
    <location>
        <begin position="342"/>
        <end position="608"/>
    </location>
</feature>
<dbReference type="Pfam" id="PF21245">
    <property type="entry name" value="PI4KB-PIK1_PIK"/>
    <property type="match status" value="1"/>
</dbReference>
<dbReference type="InterPro" id="IPR001263">
    <property type="entry name" value="PI3K_accessory_dom"/>
</dbReference>
<dbReference type="GO" id="GO:0046854">
    <property type="term" value="P:phosphatidylinositol phosphate biosynthetic process"/>
    <property type="evidence" value="ECO:0007669"/>
    <property type="project" value="InterPro"/>
</dbReference>
<dbReference type="OrthoDB" id="10264149at2759"/>
<keyword evidence="4" id="KW-0418">Kinase</keyword>
<comment type="catalytic activity">
    <reaction evidence="1">
        <text>a 1,2-diacyl-sn-glycero-3-phospho-(1D-myo-inositol) + ATP = a 1,2-diacyl-sn-glycero-3-phospho-(1D-myo-inositol 4-phosphate) + ADP + H(+)</text>
        <dbReference type="Rhea" id="RHEA:19877"/>
        <dbReference type="ChEBI" id="CHEBI:15378"/>
        <dbReference type="ChEBI" id="CHEBI:30616"/>
        <dbReference type="ChEBI" id="CHEBI:57880"/>
        <dbReference type="ChEBI" id="CHEBI:58178"/>
        <dbReference type="ChEBI" id="CHEBI:456216"/>
        <dbReference type="EC" id="2.7.1.67"/>
    </reaction>
</comment>
<dbReference type="InterPro" id="IPR011009">
    <property type="entry name" value="Kinase-like_dom_sf"/>
</dbReference>
<dbReference type="InterPro" id="IPR018936">
    <property type="entry name" value="PI3/4_kinase_CS"/>
</dbReference>
<dbReference type="GO" id="GO:0048015">
    <property type="term" value="P:phosphatidylinositol-mediated signaling"/>
    <property type="evidence" value="ECO:0007669"/>
    <property type="project" value="TreeGrafter"/>
</dbReference>
<dbReference type="SUPFAM" id="SSF48371">
    <property type="entry name" value="ARM repeat"/>
    <property type="match status" value="1"/>
</dbReference>
<dbReference type="InterPro" id="IPR057754">
    <property type="entry name" value="PI4-kinase_beta/PIK1_cat"/>
</dbReference>
<dbReference type="InterPro" id="IPR036940">
    <property type="entry name" value="PI3/4_kinase_cat_sf"/>
</dbReference>
<dbReference type="CDD" id="cd05168">
    <property type="entry name" value="PI4Kc_III_beta"/>
    <property type="match status" value="1"/>
</dbReference>
<reference evidence="7 8" key="1">
    <citation type="submission" date="2016-11" db="EMBL/GenBank/DDBJ databases">
        <title>The macronuclear genome of Stentor coeruleus: a giant cell with tiny introns.</title>
        <authorList>
            <person name="Slabodnick M."/>
            <person name="Ruby J.G."/>
            <person name="Reiff S.B."/>
            <person name="Swart E.C."/>
            <person name="Gosai S."/>
            <person name="Prabakaran S."/>
            <person name="Witkowska E."/>
            <person name="Larue G.E."/>
            <person name="Fisher S."/>
            <person name="Freeman R.M."/>
            <person name="Gunawardena J."/>
            <person name="Chu W."/>
            <person name="Stover N.A."/>
            <person name="Gregory B.D."/>
            <person name="Nowacki M."/>
            <person name="Derisi J."/>
            <person name="Roy S.W."/>
            <person name="Marshall W.F."/>
            <person name="Sood P."/>
        </authorList>
    </citation>
    <scope>NUCLEOTIDE SEQUENCE [LARGE SCALE GENOMIC DNA]</scope>
    <source>
        <strain evidence="7">WM001</strain>
    </source>
</reference>
<evidence type="ECO:0000256" key="3">
    <source>
        <dbReference type="ARBA" id="ARBA00022679"/>
    </source>
</evidence>
<protein>
    <recommendedName>
        <fullName evidence="2">1-phosphatidylinositol 4-kinase</fullName>
        <ecNumber evidence="2">2.7.1.67</ecNumber>
    </recommendedName>
</protein>
<accession>A0A1R2ARI7</accession>
<keyword evidence="8" id="KW-1185">Reference proteome</keyword>
<sequence>MSNEGSLLRLFNYEGFTLEMLLEYMHKREEDGVISFLINKLYNYTAGEIEFYIPQLVNTYFNKPNCGELERLLLRNSIDSHSFAITLNCNLTAFAGDCPVELKEKADSFLENLDMAIVNAVLPKQTSEHPPPHFYNLPSEDTEIDGYKRKTIRSQYYSYQLKIINLLSKISVGLNQISMESRDEKLKFWLDNVDDIVKNTRKKYCENSEAVRRLFRGPIINFRFHQHDDGYENQIVKIHHDKSLCFCTKARVPYKIVYETVDLKDDEFLNDSGSMNTVNDEAIEEMNTVDVEKINKLVHKETRFEGYNEYVEEAVKNQGEDVSPRLSINSPNQINFQSVWGESWEDMASKIRENSPFGKFSSWKLRGLIVKGLDDLRQEYLAMQFIMKIKKIFEEAHLSIYLRTYEIKVISNYMGMIEYIPNTLSLHSIKKNYANYTTLQNFFIENWPNTYEEAQRNYVQSMAGYSLVCYVLSLKDRHNANILLDSLGHIIHIDFGFLFTISPGGNIGFESAPFKLTGEMIEVMGGLDGEMFGYFKILLLQGFLEIRKHANELMLILQMMGPGNNLPCLAEFDRARSEMLDRLQLALTDEKCFQFIEDLVYISQNNWRTLKYDDFQYLTNGIL</sequence>
<evidence type="ECO:0000256" key="4">
    <source>
        <dbReference type="ARBA" id="ARBA00022777"/>
    </source>
</evidence>
<dbReference type="AlphaFoldDB" id="A0A1R2ARI7"/>
<evidence type="ECO:0000313" key="7">
    <source>
        <dbReference type="EMBL" id="OMJ67118.1"/>
    </source>
</evidence>
<dbReference type="Gene3D" id="3.30.1010.10">
    <property type="entry name" value="Phosphatidylinositol 3-kinase Catalytic Subunit, Chain A, domain 4"/>
    <property type="match status" value="1"/>
</dbReference>
<dbReference type="InterPro" id="IPR000403">
    <property type="entry name" value="PI3/4_kinase_cat_dom"/>
</dbReference>
<dbReference type="PROSITE" id="PS50290">
    <property type="entry name" value="PI3_4_KINASE_3"/>
    <property type="match status" value="1"/>
</dbReference>
<dbReference type="PANTHER" id="PTHR10048:SF22">
    <property type="entry name" value="PHOSPHATIDYLINOSITOL 4-KINASE BETA"/>
    <property type="match status" value="1"/>
</dbReference>
<dbReference type="Gene3D" id="1.10.1070.11">
    <property type="entry name" value="Phosphatidylinositol 3-/4-kinase, catalytic domain"/>
    <property type="match status" value="1"/>
</dbReference>
<dbReference type="PROSITE" id="PS00916">
    <property type="entry name" value="PI3_4_KINASE_2"/>
    <property type="match status" value="1"/>
</dbReference>